<feature type="transmembrane region" description="Helical" evidence="1">
    <location>
        <begin position="49"/>
        <end position="66"/>
    </location>
</feature>
<keyword evidence="1" id="KW-0812">Transmembrane</keyword>
<comment type="caution">
    <text evidence="2">The sequence shown here is derived from an EMBL/GenBank/DDBJ whole genome shotgun (WGS) entry which is preliminary data.</text>
</comment>
<proteinExistence type="predicted"/>
<organism evidence="2 3">
    <name type="scientific">Armadillidium nasatum</name>
    <dbReference type="NCBI Taxonomy" id="96803"/>
    <lineage>
        <taxon>Eukaryota</taxon>
        <taxon>Metazoa</taxon>
        <taxon>Ecdysozoa</taxon>
        <taxon>Arthropoda</taxon>
        <taxon>Crustacea</taxon>
        <taxon>Multicrustacea</taxon>
        <taxon>Malacostraca</taxon>
        <taxon>Eumalacostraca</taxon>
        <taxon>Peracarida</taxon>
        <taxon>Isopoda</taxon>
        <taxon>Oniscidea</taxon>
        <taxon>Crinocheta</taxon>
        <taxon>Armadillidiidae</taxon>
        <taxon>Armadillidium</taxon>
    </lineage>
</organism>
<evidence type="ECO:0000313" key="2">
    <source>
        <dbReference type="EMBL" id="KAB7507032.1"/>
    </source>
</evidence>
<dbReference type="OrthoDB" id="6371745at2759"/>
<dbReference type="AlphaFoldDB" id="A0A5N5TLM0"/>
<keyword evidence="1" id="KW-0472">Membrane</keyword>
<evidence type="ECO:0000313" key="3">
    <source>
        <dbReference type="Proteomes" id="UP000326759"/>
    </source>
</evidence>
<evidence type="ECO:0000256" key="1">
    <source>
        <dbReference type="SAM" id="Phobius"/>
    </source>
</evidence>
<gene>
    <name evidence="2" type="ORF">Anas_00202</name>
</gene>
<keyword evidence="1" id="KW-1133">Transmembrane helix</keyword>
<reference evidence="2 3" key="1">
    <citation type="journal article" date="2019" name="PLoS Biol.">
        <title>Sex chromosomes control vertical transmission of feminizing Wolbachia symbionts in an isopod.</title>
        <authorList>
            <person name="Becking T."/>
            <person name="Chebbi M.A."/>
            <person name="Giraud I."/>
            <person name="Moumen B."/>
            <person name="Laverre T."/>
            <person name="Caubet Y."/>
            <person name="Peccoud J."/>
            <person name="Gilbert C."/>
            <person name="Cordaux R."/>
        </authorList>
    </citation>
    <scope>NUCLEOTIDE SEQUENCE [LARGE SCALE GENOMIC DNA]</scope>
    <source>
        <strain evidence="2">ANa2</strain>
        <tissue evidence="2">Whole body excluding digestive tract and cuticle</tissue>
    </source>
</reference>
<keyword evidence="3" id="KW-1185">Reference proteome</keyword>
<name>A0A5N5TLM0_9CRUS</name>
<dbReference type="EMBL" id="SEYY01000532">
    <property type="protein sequence ID" value="KAB7507032.1"/>
    <property type="molecule type" value="Genomic_DNA"/>
</dbReference>
<feature type="transmembrane region" description="Helical" evidence="1">
    <location>
        <begin position="7"/>
        <end position="29"/>
    </location>
</feature>
<protein>
    <submittedName>
        <fullName evidence="2">Uncharacterized protein</fullName>
    </submittedName>
</protein>
<sequence length="73" mass="8162">MKAGIVMNILCVLVINIMINTLGVAMFNVYELPDWVSSADNANYTQQCVQNVSFLHIYFVIGALALRPSNKNR</sequence>
<dbReference type="Proteomes" id="UP000326759">
    <property type="component" value="Unassembled WGS sequence"/>
</dbReference>
<accession>A0A5N5TLM0</accession>